<dbReference type="EMBL" id="CP029186">
    <property type="protein sequence ID" value="AWH84368.1"/>
    <property type="molecule type" value="Genomic_DNA"/>
</dbReference>
<gene>
    <name evidence="8" type="ORF">HYN59_04225</name>
</gene>
<dbReference type="GO" id="GO:0005886">
    <property type="term" value="C:plasma membrane"/>
    <property type="evidence" value="ECO:0007669"/>
    <property type="project" value="UniProtKB-SubCell"/>
</dbReference>
<evidence type="ECO:0000313" key="8">
    <source>
        <dbReference type="EMBL" id="AWH84368.1"/>
    </source>
</evidence>
<feature type="transmembrane region" description="Helical" evidence="6">
    <location>
        <begin position="381"/>
        <end position="398"/>
    </location>
</feature>
<sequence>MEQTTASPFSGYQKFVIFILAITQFTVILDFMVMSPLGDILMKSLKIQPGQFGIAVSAYAFSAGISGLLTAGFADKYDRKKLLLFFYLGFTIGTLLCGLATTYEFLVAARVFTGIFGGVIGSISMAIVADIFPIQQRGRVIGFLQMGFGASQVLGIPIGLYLADLWNWHMPFLWIVAMAVIIIALILTKMQPVTQHLAVKKDKTPLTHLFHTLINKEYRIGFAATALLSIGGFMMMPFGSAFAINNLHITNKELPIVFMVAGISTLVFMPLIGKLSDKVDKLRLFAFGCFWTMTVILFYTQLGPTPLWLVIAFNILMMMGIMGRMVPSTAIVTGVPEMQDRGAFMSINTSLQQIAGGIAAFVAGQIVVQKTQFSPLEHYDTLGYIVSAITILSIFLMYRLTLMIKRRPVQAPVAQVKTDTEISPENA</sequence>
<name>A0A2S1QVC9_9FLAO</name>
<protein>
    <submittedName>
        <fullName evidence="8">MFS transporter</fullName>
    </submittedName>
</protein>
<evidence type="ECO:0000259" key="7">
    <source>
        <dbReference type="PROSITE" id="PS50850"/>
    </source>
</evidence>
<proteinExistence type="predicted"/>
<dbReference type="SUPFAM" id="SSF103473">
    <property type="entry name" value="MFS general substrate transporter"/>
    <property type="match status" value="1"/>
</dbReference>
<dbReference type="OrthoDB" id="9812221at2"/>
<feature type="transmembrane region" description="Helical" evidence="6">
    <location>
        <begin position="347"/>
        <end position="369"/>
    </location>
</feature>
<dbReference type="InterPro" id="IPR036259">
    <property type="entry name" value="MFS_trans_sf"/>
</dbReference>
<dbReference type="InterPro" id="IPR050189">
    <property type="entry name" value="MFS_Efflux_Transporters"/>
</dbReference>
<feature type="transmembrane region" description="Helical" evidence="6">
    <location>
        <begin position="254"/>
        <end position="272"/>
    </location>
</feature>
<dbReference type="PANTHER" id="PTHR43124">
    <property type="entry name" value="PURINE EFFLUX PUMP PBUE"/>
    <property type="match status" value="1"/>
</dbReference>
<comment type="subcellular location">
    <subcellularLocation>
        <location evidence="1">Cell membrane</location>
        <topology evidence="1">Multi-pass membrane protein</topology>
    </subcellularLocation>
</comment>
<evidence type="ECO:0000256" key="4">
    <source>
        <dbReference type="ARBA" id="ARBA00022989"/>
    </source>
</evidence>
<dbReference type="Pfam" id="PF07690">
    <property type="entry name" value="MFS_1"/>
    <property type="match status" value="1"/>
</dbReference>
<dbReference type="AlphaFoldDB" id="A0A2S1QVC9"/>
<feature type="transmembrane region" description="Helical" evidence="6">
    <location>
        <begin position="220"/>
        <end position="242"/>
    </location>
</feature>
<evidence type="ECO:0000256" key="6">
    <source>
        <dbReference type="SAM" id="Phobius"/>
    </source>
</evidence>
<keyword evidence="3 6" id="KW-0812">Transmembrane</keyword>
<dbReference type="PROSITE" id="PS50850">
    <property type="entry name" value="MFS"/>
    <property type="match status" value="1"/>
</dbReference>
<evidence type="ECO:0000256" key="5">
    <source>
        <dbReference type="ARBA" id="ARBA00023136"/>
    </source>
</evidence>
<feature type="domain" description="Major facilitator superfamily (MFS) profile" evidence="7">
    <location>
        <begin position="16"/>
        <end position="405"/>
    </location>
</feature>
<keyword evidence="9" id="KW-1185">Reference proteome</keyword>
<dbReference type="Gene3D" id="1.20.1250.20">
    <property type="entry name" value="MFS general substrate transporter like domains"/>
    <property type="match status" value="1"/>
</dbReference>
<dbReference type="RefSeq" id="WP_108777074.1">
    <property type="nucleotide sequence ID" value="NZ_CP029186.1"/>
</dbReference>
<keyword evidence="5 6" id="KW-0472">Membrane</keyword>
<dbReference type="CDD" id="cd17324">
    <property type="entry name" value="MFS_NepI_like"/>
    <property type="match status" value="1"/>
</dbReference>
<evidence type="ECO:0000256" key="2">
    <source>
        <dbReference type="ARBA" id="ARBA00022475"/>
    </source>
</evidence>
<reference evidence="8 9" key="1">
    <citation type="submission" date="2018-04" db="EMBL/GenBank/DDBJ databases">
        <title>Genome sequencing of Flavobacterium sp. HYN0059.</title>
        <authorList>
            <person name="Yi H."/>
            <person name="Baek C."/>
        </authorList>
    </citation>
    <scope>NUCLEOTIDE SEQUENCE [LARGE SCALE GENOMIC DNA]</scope>
    <source>
        <strain evidence="8 9">HYN0059</strain>
    </source>
</reference>
<feature type="transmembrane region" description="Helical" evidence="6">
    <location>
        <begin position="140"/>
        <end position="162"/>
    </location>
</feature>
<feature type="transmembrane region" description="Helical" evidence="6">
    <location>
        <begin position="168"/>
        <end position="187"/>
    </location>
</feature>
<dbReference type="InterPro" id="IPR011701">
    <property type="entry name" value="MFS"/>
</dbReference>
<accession>A0A2S1QVC9</accession>
<feature type="transmembrane region" description="Helical" evidence="6">
    <location>
        <begin position="107"/>
        <end position="128"/>
    </location>
</feature>
<dbReference type="InterPro" id="IPR020846">
    <property type="entry name" value="MFS_dom"/>
</dbReference>
<evidence type="ECO:0000256" key="1">
    <source>
        <dbReference type="ARBA" id="ARBA00004651"/>
    </source>
</evidence>
<dbReference type="Proteomes" id="UP000244929">
    <property type="component" value="Chromosome"/>
</dbReference>
<feature type="transmembrane region" description="Helical" evidence="6">
    <location>
        <begin position="284"/>
        <end position="301"/>
    </location>
</feature>
<evidence type="ECO:0000256" key="3">
    <source>
        <dbReference type="ARBA" id="ARBA00022692"/>
    </source>
</evidence>
<feature type="transmembrane region" description="Helical" evidence="6">
    <location>
        <begin position="82"/>
        <end position="101"/>
    </location>
</feature>
<feature type="transmembrane region" description="Helical" evidence="6">
    <location>
        <begin position="52"/>
        <end position="70"/>
    </location>
</feature>
<evidence type="ECO:0000313" key="9">
    <source>
        <dbReference type="Proteomes" id="UP000244929"/>
    </source>
</evidence>
<organism evidence="8 9">
    <name type="scientific">Flavobacterium album</name>
    <dbReference type="NCBI Taxonomy" id="2175091"/>
    <lineage>
        <taxon>Bacteria</taxon>
        <taxon>Pseudomonadati</taxon>
        <taxon>Bacteroidota</taxon>
        <taxon>Flavobacteriia</taxon>
        <taxon>Flavobacteriales</taxon>
        <taxon>Flavobacteriaceae</taxon>
        <taxon>Flavobacterium</taxon>
    </lineage>
</organism>
<keyword evidence="4 6" id="KW-1133">Transmembrane helix</keyword>
<keyword evidence="2" id="KW-1003">Cell membrane</keyword>
<feature type="transmembrane region" description="Helical" evidence="6">
    <location>
        <begin position="12"/>
        <end position="32"/>
    </location>
</feature>
<dbReference type="PANTHER" id="PTHR43124:SF3">
    <property type="entry name" value="CHLORAMPHENICOL EFFLUX PUMP RV0191"/>
    <property type="match status" value="1"/>
</dbReference>
<dbReference type="KEGG" id="falb:HYN59_04225"/>
<feature type="transmembrane region" description="Helical" evidence="6">
    <location>
        <begin position="307"/>
        <end position="326"/>
    </location>
</feature>
<dbReference type="GO" id="GO:0022857">
    <property type="term" value="F:transmembrane transporter activity"/>
    <property type="evidence" value="ECO:0007669"/>
    <property type="project" value="InterPro"/>
</dbReference>